<dbReference type="InterPro" id="IPR051783">
    <property type="entry name" value="NAD(P)-dependent_oxidoreduct"/>
</dbReference>
<accession>A0A7W3LRG6</accession>
<dbReference type="InterPro" id="IPR036291">
    <property type="entry name" value="NAD(P)-bd_dom_sf"/>
</dbReference>
<dbReference type="PANTHER" id="PTHR48079:SF6">
    <property type="entry name" value="NAD(P)-BINDING DOMAIN-CONTAINING PROTEIN-RELATED"/>
    <property type="match status" value="1"/>
</dbReference>
<feature type="domain" description="NAD-dependent epimerase/dehydratase" evidence="1">
    <location>
        <begin position="6"/>
        <end position="209"/>
    </location>
</feature>
<reference evidence="2 3" key="1">
    <citation type="submission" date="2020-08" db="EMBL/GenBank/DDBJ databases">
        <title>Genomic Encyclopedia of Type Strains, Phase IV (KMG-IV): sequencing the most valuable type-strain genomes for metagenomic binning, comparative biology and taxonomic classification.</title>
        <authorList>
            <person name="Goeker M."/>
        </authorList>
    </citation>
    <scope>NUCLEOTIDE SEQUENCE [LARGE SCALE GENOMIC DNA]</scope>
    <source>
        <strain evidence="2 3">DSM 44197</strain>
    </source>
</reference>
<dbReference type="Pfam" id="PF01370">
    <property type="entry name" value="Epimerase"/>
    <property type="match status" value="1"/>
</dbReference>
<dbReference type="Gene3D" id="3.40.50.720">
    <property type="entry name" value="NAD(P)-binding Rossmann-like Domain"/>
    <property type="match status" value="1"/>
</dbReference>
<gene>
    <name evidence="2" type="ORF">HNR61_004528</name>
</gene>
<keyword evidence="3" id="KW-1185">Reference proteome</keyword>
<organism evidence="2 3">
    <name type="scientific">Actinomadura namibiensis</name>
    <dbReference type="NCBI Taxonomy" id="182080"/>
    <lineage>
        <taxon>Bacteria</taxon>
        <taxon>Bacillati</taxon>
        <taxon>Actinomycetota</taxon>
        <taxon>Actinomycetes</taxon>
        <taxon>Streptosporangiales</taxon>
        <taxon>Thermomonosporaceae</taxon>
        <taxon>Actinomadura</taxon>
    </lineage>
</organism>
<sequence length="308" mass="32340">MSELHVVLGATGAIGSAVVAELTARGHRVRAVSRGPATGPDGFQADVTTTEGAIAACEGAAVVYQCAQPRYERWAEEFPGLIRPILTGVEAAGAKLVMADNLYVYGPVEGPMTEGLPHAAANPKGRVRAEVDGMILDAHRSGRLRATLGRASDYYGPGGVNTVIGPNVFAAALAGRTVRWVGDLDQPHTLAYLPDIAAGLVTLGESAEADGRAWHLPAAEAITGRRFLDLVRAEAGGGPKVAGLGRGAQRLIGLFNPTVRGLGETWYQRDRPFVADDTAFREAFGPVKVTPHAEGVAATLDWYRRDAA</sequence>
<dbReference type="AlphaFoldDB" id="A0A7W3LRG6"/>
<dbReference type="GO" id="GO:0004029">
    <property type="term" value="F:aldehyde dehydrogenase (NAD+) activity"/>
    <property type="evidence" value="ECO:0007669"/>
    <property type="project" value="TreeGrafter"/>
</dbReference>
<evidence type="ECO:0000313" key="3">
    <source>
        <dbReference type="Proteomes" id="UP000572680"/>
    </source>
</evidence>
<dbReference type="RefSeq" id="WP_182845097.1">
    <property type="nucleotide sequence ID" value="NZ_BAAALP010000034.1"/>
</dbReference>
<protein>
    <submittedName>
        <fullName evidence="2">Nucleoside-diphosphate-sugar epimerase</fullName>
    </submittedName>
</protein>
<dbReference type="SUPFAM" id="SSF51735">
    <property type="entry name" value="NAD(P)-binding Rossmann-fold domains"/>
    <property type="match status" value="1"/>
</dbReference>
<dbReference type="PANTHER" id="PTHR48079">
    <property type="entry name" value="PROTEIN YEEZ"/>
    <property type="match status" value="1"/>
</dbReference>
<evidence type="ECO:0000259" key="1">
    <source>
        <dbReference type="Pfam" id="PF01370"/>
    </source>
</evidence>
<dbReference type="Proteomes" id="UP000572680">
    <property type="component" value="Unassembled WGS sequence"/>
</dbReference>
<name>A0A7W3LRG6_ACTNM</name>
<dbReference type="GO" id="GO:0005737">
    <property type="term" value="C:cytoplasm"/>
    <property type="evidence" value="ECO:0007669"/>
    <property type="project" value="TreeGrafter"/>
</dbReference>
<proteinExistence type="predicted"/>
<dbReference type="InterPro" id="IPR001509">
    <property type="entry name" value="Epimerase_deHydtase"/>
</dbReference>
<comment type="caution">
    <text evidence="2">The sequence shown here is derived from an EMBL/GenBank/DDBJ whole genome shotgun (WGS) entry which is preliminary data.</text>
</comment>
<evidence type="ECO:0000313" key="2">
    <source>
        <dbReference type="EMBL" id="MBA8952882.1"/>
    </source>
</evidence>
<dbReference type="EMBL" id="JACJIA010000005">
    <property type="protein sequence ID" value="MBA8952882.1"/>
    <property type="molecule type" value="Genomic_DNA"/>
</dbReference>